<dbReference type="PROSITE" id="PS50144">
    <property type="entry name" value="MATH"/>
    <property type="match status" value="2"/>
</dbReference>
<dbReference type="InterPro" id="IPR002083">
    <property type="entry name" value="MATH/TRAF_dom"/>
</dbReference>
<evidence type="ECO:0000313" key="4">
    <source>
        <dbReference type="WormBase" id="C46F9.4"/>
    </source>
</evidence>
<dbReference type="OrthoDB" id="5904566at2759"/>
<dbReference type="InterPro" id="IPR008974">
    <property type="entry name" value="TRAF-like"/>
</dbReference>
<dbReference type="Gene3D" id="2.60.210.10">
    <property type="entry name" value="Apoptosis, Tumor Necrosis Factor Receptor Associated Protein 2, Chain A"/>
    <property type="match status" value="2"/>
</dbReference>
<dbReference type="RefSeq" id="NP_001364702.1">
    <property type="nucleotide sequence ID" value="NM_001377705.1"/>
</dbReference>
<dbReference type="UCSC" id="C46F9.4">
    <property type="organism name" value="c. elegans"/>
</dbReference>
<feature type="domain" description="MATH" evidence="1">
    <location>
        <begin position="147"/>
        <end position="262"/>
    </location>
</feature>
<gene>
    <name evidence="2 4" type="primary">math-25</name>
    <name evidence="4" type="ORF">C46F9.4</name>
    <name evidence="2" type="ORF">CELE_C46F9.4</name>
</gene>
<dbReference type="CDD" id="cd00121">
    <property type="entry name" value="MATH"/>
    <property type="match status" value="3"/>
</dbReference>
<dbReference type="GeneID" id="183516"/>
<dbReference type="PhylomeDB" id="O17189"/>
<dbReference type="CTD" id="183516"/>
<evidence type="ECO:0000313" key="2">
    <source>
        <dbReference type="EMBL" id="CCD64685.2"/>
    </source>
</evidence>
<organism evidence="2 3">
    <name type="scientific">Caenorhabditis elegans</name>
    <dbReference type="NCBI Taxonomy" id="6239"/>
    <lineage>
        <taxon>Eukaryota</taxon>
        <taxon>Metazoa</taxon>
        <taxon>Ecdysozoa</taxon>
        <taxon>Nematoda</taxon>
        <taxon>Chromadorea</taxon>
        <taxon>Rhabditida</taxon>
        <taxon>Rhabditina</taxon>
        <taxon>Rhabditomorpha</taxon>
        <taxon>Rhabditoidea</taxon>
        <taxon>Rhabditidae</taxon>
        <taxon>Peloderinae</taxon>
        <taxon>Caenorhabditis</taxon>
    </lineage>
</organism>
<dbReference type="EMBL" id="BX284602">
    <property type="protein sequence ID" value="CCD64685.2"/>
    <property type="molecule type" value="Genomic_DNA"/>
</dbReference>
<dbReference type="WormBase" id="C46F9.4">
    <property type="protein sequence ID" value="CE53910"/>
    <property type="gene ID" value="WBGene00016720"/>
    <property type="gene designation" value="math-25"/>
</dbReference>
<dbReference type="PIR" id="T32349">
    <property type="entry name" value="T32349"/>
</dbReference>
<dbReference type="SUPFAM" id="SSF49599">
    <property type="entry name" value="TRAF domain-like"/>
    <property type="match status" value="3"/>
</dbReference>
<dbReference type="PANTHER" id="PTHR46308:SF1">
    <property type="entry name" value="MATH DOMAIN-CONTAINING PROTEIN"/>
    <property type="match status" value="1"/>
</dbReference>
<reference evidence="2 3" key="1">
    <citation type="journal article" date="1998" name="Science">
        <title>Genome sequence of the nematode C. elegans: a platform for investigating biology.</title>
        <authorList>
            <consortium name="The C. elegans sequencing consortium"/>
            <person name="Sulson J.E."/>
            <person name="Waterston R."/>
        </authorList>
    </citation>
    <scope>NUCLEOTIDE SEQUENCE [LARGE SCALE GENOMIC DNA]</scope>
    <source>
        <strain evidence="2 3">Bristol N2</strain>
    </source>
</reference>
<dbReference type="AlphaFoldDB" id="O17189"/>
<evidence type="ECO:0000313" key="3">
    <source>
        <dbReference type="Proteomes" id="UP000001940"/>
    </source>
</evidence>
<dbReference type="FunCoup" id="O17189">
    <property type="interactions" value="1"/>
</dbReference>
<sequence length="412" mass="49267">MAGKLFFLVHTFNDISKLGNGKRYYSDIEKRHNIPWRLCIFKKEGFLGLNLHCETKECFEKKKWSFQTKFTMKLVAVSGKFFRRTVQYEFQKPEGHGMDKFISWENMLRDYVDNDSIIIEIHANIVRSTGFFERKYFKYLQPNSDDTFVLKHTFKNISRFLQYEADHSDSEEHFNIPWRVEIRKLNEFLAIYLLCEQEICEERSIECVLEFRLISASGKSYSDQCDSVVKMESSWGNHYFIRWNEMEKEYVQNDSICLEAHVLVINVTDKPRDIAHAEKTFVLSDTVKNMSRIKEGWFYNTKIQNRFNIPWRLQIQRRDGFVGLCLYCLKLLDESRKWSIEIEFQLKIVSTNGRRLLCRGTYVIENPISYQCLMIIRWDSLEKKYIKPSGFTIPVGDKEYSMEKWLEMAFDH</sequence>
<dbReference type="PaxDb" id="6239-C46F9.4"/>
<proteinExistence type="predicted"/>
<protein>
    <submittedName>
        <fullName evidence="2">MATH domain-containing protein</fullName>
    </submittedName>
</protein>
<dbReference type="HOGENOM" id="CLU_622931_0_0_1"/>
<dbReference type="AGR" id="WB:WBGene00016720"/>
<dbReference type="InParanoid" id="O17189"/>
<dbReference type="SMR" id="O17189"/>
<dbReference type="Pfam" id="PF00917">
    <property type="entry name" value="MATH"/>
    <property type="match status" value="3"/>
</dbReference>
<keyword evidence="3" id="KW-1185">Reference proteome</keyword>
<accession>O17189</accession>
<dbReference type="SMART" id="SM00061">
    <property type="entry name" value="MATH"/>
    <property type="match status" value="3"/>
</dbReference>
<evidence type="ECO:0000259" key="1">
    <source>
        <dbReference type="PROSITE" id="PS50144"/>
    </source>
</evidence>
<name>O17189_CAEEL</name>
<feature type="domain" description="MATH" evidence="1">
    <location>
        <begin position="2"/>
        <end position="123"/>
    </location>
</feature>
<dbReference type="KEGG" id="cel:CELE_C46F9.4"/>
<dbReference type="eggNOG" id="KOG2177">
    <property type="taxonomic scope" value="Eukaryota"/>
</dbReference>
<dbReference type="PANTHER" id="PTHR46308">
    <property type="entry name" value="MATH (MEPRIN-ASSOCIATED TRAF HOMOLOGY) DOMAIN CONTAINING"/>
    <property type="match status" value="1"/>
</dbReference>
<dbReference type="Proteomes" id="UP000001940">
    <property type="component" value="Chromosome II"/>
</dbReference>